<keyword evidence="2" id="KW-0238">DNA-binding</keyword>
<dbReference type="GO" id="GO:0003677">
    <property type="term" value="F:DNA binding"/>
    <property type="evidence" value="ECO:0007669"/>
    <property type="project" value="UniProtKB-KW"/>
</dbReference>
<name>A0A8I2C090_BRAEL</name>
<dbReference type="SUPFAM" id="SSF46894">
    <property type="entry name" value="C-terminal effector domain of the bipartite response regulators"/>
    <property type="match status" value="1"/>
</dbReference>
<dbReference type="RefSeq" id="WP_172646731.1">
    <property type="nucleotide sequence ID" value="NZ_CP126004.1"/>
</dbReference>
<protein>
    <submittedName>
        <fullName evidence="2">DNA-binding SARP family transcriptional activator</fullName>
    </submittedName>
</protein>
<dbReference type="GO" id="GO:0006355">
    <property type="term" value="P:regulation of DNA-templated transcription"/>
    <property type="evidence" value="ECO:0007669"/>
    <property type="project" value="InterPro"/>
</dbReference>
<dbReference type="InterPro" id="IPR036388">
    <property type="entry name" value="WH-like_DNA-bd_sf"/>
</dbReference>
<dbReference type="InterPro" id="IPR005158">
    <property type="entry name" value="BTAD"/>
</dbReference>
<dbReference type="InterPro" id="IPR016032">
    <property type="entry name" value="Sig_transdc_resp-reg_C-effctor"/>
</dbReference>
<evidence type="ECO:0000313" key="3">
    <source>
        <dbReference type="Proteomes" id="UP000673383"/>
    </source>
</evidence>
<comment type="caution">
    <text evidence="2">The sequence shown here is derived from an EMBL/GenBank/DDBJ whole genome shotgun (WGS) entry which is preliminary data.</text>
</comment>
<evidence type="ECO:0000259" key="1">
    <source>
        <dbReference type="SMART" id="SM01043"/>
    </source>
</evidence>
<dbReference type="EMBL" id="JAFICZ010000001">
    <property type="protein sequence ID" value="MBP1293555.1"/>
    <property type="molecule type" value="Genomic_DNA"/>
</dbReference>
<evidence type="ECO:0000313" key="2">
    <source>
        <dbReference type="EMBL" id="MBP1293555.1"/>
    </source>
</evidence>
<dbReference type="AlphaFoldDB" id="A0A8I2C090"/>
<dbReference type="InterPro" id="IPR011990">
    <property type="entry name" value="TPR-like_helical_dom_sf"/>
</dbReference>
<dbReference type="PANTHER" id="PTHR35807">
    <property type="entry name" value="TRANSCRIPTIONAL REGULATOR REDD-RELATED"/>
    <property type="match status" value="1"/>
</dbReference>
<dbReference type="Gene3D" id="1.25.40.10">
    <property type="entry name" value="Tetratricopeptide repeat domain"/>
    <property type="match status" value="1"/>
</dbReference>
<dbReference type="Pfam" id="PF03704">
    <property type="entry name" value="BTAD"/>
    <property type="match status" value="1"/>
</dbReference>
<dbReference type="Gene3D" id="1.10.10.10">
    <property type="entry name" value="Winged helix-like DNA-binding domain superfamily/Winged helix DNA-binding domain"/>
    <property type="match status" value="1"/>
</dbReference>
<accession>A0A8I2C090</accession>
<proteinExistence type="predicted"/>
<dbReference type="Proteomes" id="UP000673383">
    <property type="component" value="Unassembled WGS sequence"/>
</dbReference>
<dbReference type="SMART" id="SM01043">
    <property type="entry name" value="BTAD"/>
    <property type="match status" value="1"/>
</dbReference>
<dbReference type="SUPFAM" id="SSF48452">
    <property type="entry name" value="TPR-like"/>
    <property type="match status" value="1"/>
</dbReference>
<dbReference type="InterPro" id="IPR051677">
    <property type="entry name" value="AfsR-DnrI-RedD_regulator"/>
</dbReference>
<reference evidence="2" key="1">
    <citation type="submission" date="2021-02" db="EMBL/GenBank/DDBJ databases">
        <title>Genomic Encyclopedia of Type Strains, Phase IV (KMG-V): Genome sequencing to study the core and pangenomes of soil and plant-associated prokaryotes.</title>
        <authorList>
            <person name="Whitman W."/>
        </authorList>
    </citation>
    <scope>NUCLEOTIDE SEQUENCE</scope>
    <source>
        <strain evidence="2">USDA 406</strain>
    </source>
</reference>
<organism evidence="2 3">
    <name type="scientific">Bradyrhizobium elkanii</name>
    <dbReference type="NCBI Taxonomy" id="29448"/>
    <lineage>
        <taxon>Bacteria</taxon>
        <taxon>Pseudomonadati</taxon>
        <taxon>Pseudomonadota</taxon>
        <taxon>Alphaproteobacteria</taxon>
        <taxon>Hyphomicrobiales</taxon>
        <taxon>Nitrobacteraceae</taxon>
        <taxon>Bradyrhizobium</taxon>
    </lineage>
</organism>
<gene>
    <name evidence="2" type="ORF">JOH49_003308</name>
</gene>
<sequence>MFGSLQVFCNGRSFGRRLAPHSKTLLALLALRYGRSVRREEIVDLLWSADYDKMHRRRLSTILWRVNSASPRNAQGCEIVHIEENGDIRIDADASTYIDLAEFEAIFKAIPAHVEKFRDSDGAAIEKAVNLYRGDLLEDMDSEWLCQARAHVRQCNLDMLQLLILYLDKAGKPDKVTTYANRFLQIDPYDESVHLALAKAYLTTGKTGLAATQLDLCRRVLRDDLGVPLSADAECMLASLRTGRRRTGPRTQPIAVCAAPDIEADRVRKLRTTVSRLLVACAELLEELPPDAPSDHRPPSTAV</sequence>
<feature type="domain" description="Bacterial transcriptional activator" evidence="1">
    <location>
        <begin position="98"/>
        <end position="241"/>
    </location>
</feature>